<dbReference type="InterPro" id="IPR016176">
    <property type="entry name" value="Cbl-dep_enz_cat"/>
</dbReference>
<name>A0ABV7YX76_9BACT</name>
<accession>A0ABV7YX76</accession>
<comment type="caution">
    <text evidence="2">The sequence shown here is derived from an EMBL/GenBank/DDBJ whole genome shotgun (WGS) entry which is preliminary data.</text>
</comment>
<dbReference type="Proteomes" id="UP001595616">
    <property type="component" value="Unassembled WGS sequence"/>
</dbReference>
<dbReference type="EMBL" id="JBHRYQ010000001">
    <property type="protein sequence ID" value="MFC3810925.1"/>
    <property type="molecule type" value="Genomic_DNA"/>
</dbReference>
<dbReference type="Gene3D" id="3.20.20.240">
    <property type="entry name" value="Methylmalonyl-CoA mutase"/>
    <property type="match status" value="2"/>
</dbReference>
<keyword evidence="3" id="KW-1185">Reference proteome</keyword>
<protein>
    <submittedName>
        <fullName evidence="2">Methylmalonyl-CoA mutase family protein</fullName>
    </submittedName>
</protein>
<feature type="domain" description="Methylmalonyl-CoA mutase alpha/beta chain catalytic" evidence="1">
    <location>
        <begin position="206"/>
        <end position="338"/>
    </location>
</feature>
<gene>
    <name evidence="2" type="ORF">ACFOOI_09695</name>
</gene>
<dbReference type="Pfam" id="PF01642">
    <property type="entry name" value="MM_CoA_mutase"/>
    <property type="match status" value="1"/>
</dbReference>
<dbReference type="InterPro" id="IPR006099">
    <property type="entry name" value="MeMalonylCoA_mutase_a/b_cat"/>
</dbReference>
<evidence type="ECO:0000313" key="3">
    <source>
        <dbReference type="Proteomes" id="UP001595616"/>
    </source>
</evidence>
<dbReference type="PANTHER" id="PTHR48101">
    <property type="entry name" value="METHYLMALONYL-COA MUTASE, MITOCHONDRIAL-RELATED"/>
    <property type="match status" value="1"/>
</dbReference>
<proteinExistence type="predicted"/>
<organism evidence="2 3">
    <name type="scientific">Lacihabitans lacunae</name>
    <dbReference type="NCBI Taxonomy" id="1028214"/>
    <lineage>
        <taxon>Bacteria</taxon>
        <taxon>Pseudomonadati</taxon>
        <taxon>Bacteroidota</taxon>
        <taxon>Cytophagia</taxon>
        <taxon>Cytophagales</taxon>
        <taxon>Leadbetterellaceae</taxon>
        <taxon>Lacihabitans</taxon>
    </lineage>
</organism>
<sequence>MRDLFVDFENMPLAKWETILEKELGSDYREKPAVKGLSLNGAQSFEKRVENPIRVISRAKPWWICQEIDPVDLGNLNATILESLAGGASALAIKIDKLWSVQDFEQVFDSVILEFIYLRFVFVSEANWHQEFSNNFLDFIKSNDLKLDALNYSFSNLSFFDTKVNLEVSMPQTDNIHADLAQVLFQLEKNILLTESISKPIVALKSRENFYLNLVQVKVLKHLWFKIAETYNKPTVQNLLVIIEANNQEADPNAQAIAYTQIAISSVIGGADMLSFEDLNYDQTQYGSQFASRITRNIQHVLQQESLIEEVIDASVGSYFIDNLASELNEKVWAEFRKLG</sequence>
<dbReference type="RefSeq" id="WP_379837464.1">
    <property type="nucleotide sequence ID" value="NZ_JBHRYQ010000001.1"/>
</dbReference>
<evidence type="ECO:0000259" key="1">
    <source>
        <dbReference type="Pfam" id="PF01642"/>
    </source>
</evidence>
<reference evidence="3" key="1">
    <citation type="journal article" date="2019" name="Int. J. Syst. Evol. Microbiol.">
        <title>The Global Catalogue of Microorganisms (GCM) 10K type strain sequencing project: providing services to taxonomists for standard genome sequencing and annotation.</title>
        <authorList>
            <consortium name="The Broad Institute Genomics Platform"/>
            <consortium name="The Broad Institute Genome Sequencing Center for Infectious Disease"/>
            <person name="Wu L."/>
            <person name="Ma J."/>
        </authorList>
    </citation>
    <scope>NUCLEOTIDE SEQUENCE [LARGE SCALE GENOMIC DNA]</scope>
    <source>
        <strain evidence="3">CECT 7956</strain>
    </source>
</reference>
<evidence type="ECO:0000313" key="2">
    <source>
        <dbReference type="EMBL" id="MFC3810925.1"/>
    </source>
</evidence>
<dbReference type="SUPFAM" id="SSF51703">
    <property type="entry name" value="Cobalamin (vitamin B12)-dependent enzymes"/>
    <property type="match status" value="1"/>
</dbReference>